<comment type="catalytic activity">
    <reaction evidence="2">
        <text>oxidized coenzyme F420-(gamma-L-Glu)(n) + a quinol + H(+) = reduced coenzyme F420-(gamma-L-Glu)(n) + a quinone</text>
        <dbReference type="Rhea" id="RHEA:39663"/>
        <dbReference type="Rhea" id="RHEA-COMP:12939"/>
        <dbReference type="Rhea" id="RHEA-COMP:14378"/>
        <dbReference type="ChEBI" id="CHEBI:15378"/>
        <dbReference type="ChEBI" id="CHEBI:24646"/>
        <dbReference type="ChEBI" id="CHEBI:132124"/>
        <dbReference type="ChEBI" id="CHEBI:133980"/>
        <dbReference type="ChEBI" id="CHEBI:139511"/>
    </reaction>
</comment>
<dbReference type="InterPro" id="IPR012349">
    <property type="entry name" value="Split_barrel_FMN-bd"/>
</dbReference>
<evidence type="ECO:0000256" key="1">
    <source>
        <dbReference type="ARBA" id="ARBA00008710"/>
    </source>
</evidence>
<protein>
    <submittedName>
        <fullName evidence="3">Nitroreductase family deazaflavin-dependent oxidoreductase</fullName>
    </submittedName>
</protein>
<evidence type="ECO:0000256" key="2">
    <source>
        <dbReference type="ARBA" id="ARBA00049106"/>
    </source>
</evidence>
<dbReference type="InterPro" id="IPR004378">
    <property type="entry name" value="F420H2_quin_Rdtase"/>
</dbReference>
<proteinExistence type="inferred from homology"/>
<keyword evidence="4" id="KW-1185">Reference proteome</keyword>
<dbReference type="Proteomes" id="UP000663791">
    <property type="component" value="Unassembled WGS sequence"/>
</dbReference>
<organism evidence="3 4">
    <name type="scientific">Nocardioides faecalis</name>
    <dbReference type="NCBI Taxonomy" id="2803858"/>
    <lineage>
        <taxon>Bacteria</taxon>
        <taxon>Bacillati</taxon>
        <taxon>Actinomycetota</taxon>
        <taxon>Actinomycetes</taxon>
        <taxon>Propionibacteriales</taxon>
        <taxon>Nocardioidaceae</taxon>
        <taxon>Nocardioides</taxon>
    </lineage>
</organism>
<name>A0A939BRE1_9ACTN</name>
<dbReference type="RefSeq" id="WP_205289822.1">
    <property type="nucleotide sequence ID" value="NZ_CP074406.1"/>
</dbReference>
<dbReference type="EMBL" id="JAERTX010000001">
    <property type="protein sequence ID" value="MBM9458529.1"/>
    <property type="molecule type" value="Genomic_DNA"/>
</dbReference>
<dbReference type="Gene3D" id="2.30.110.10">
    <property type="entry name" value="Electron Transport, Fmn-binding Protein, Chain A"/>
    <property type="match status" value="1"/>
</dbReference>
<sequence>MALPKEKPQGLDKPIVASLIKYGAKGNVALFRLTNGRIGATWRIGAGWKKPVPVLLLDHVGRKSGKRFTTPLLYLPDGPRTVVVASQGGLPKNPQWFHNLLANPETTIHLPRERDRKVRARVADPVERAALWPRLVDLYADFDNYQSWTDREIPVVVLEPR</sequence>
<comment type="similarity">
    <text evidence="1">Belongs to the F420H(2)-dependent quinone reductase family.</text>
</comment>
<dbReference type="NCBIfam" id="TIGR00026">
    <property type="entry name" value="hi_GC_TIGR00026"/>
    <property type="match status" value="1"/>
</dbReference>
<gene>
    <name evidence="3" type="ORF">JK386_01290</name>
</gene>
<dbReference type="GO" id="GO:0070967">
    <property type="term" value="F:coenzyme F420 binding"/>
    <property type="evidence" value="ECO:0007669"/>
    <property type="project" value="TreeGrafter"/>
</dbReference>
<evidence type="ECO:0000313" key="4">
    <source>
        <dbReference type="Proteomes" id="UP000663791"/>
    </source>
</evidence>
<accession>A0A939BRE1</accession>
<evidence type="ECO:0000313" key="3">
    <source>
        <dbReference type="EMBL" id="MBM9458529.1"/>
    </source>
</evidence>
<reference evidence="3" key="1">
    <citation type="submission" date="2021-01" db="EMBL/GenBank/DDBJ databases">
        <title>Novel species in genus Nocardioides.</title>
        <authorList>
            <person name="Zhang G."/>
        </authorList>
    </citation>
    <scope>NUCLEOTIDE SEQUENCE</scope>
    <source>
        <strain evidence="3">Zg-536</strain>
    </source>
</reference>
<dbReference type="PANTHER" id="PTHR39428:SF3">
    <property type="entry name" value="DEAZAFLAVIN-DEPENDENT NITROREDUCTASE"/>
    <property type="match status" value="1"/>
</dbReference>
<dbReference type="AlphaFoldDB" id="A0A939BRE1"/>
<dbReference type="GO" id="GO:0016491">
    <property type="term" value="F:oxidoreductase activity"/>
    <property type="evidence" value="ECO:0007669"/>
    <property type="project" value="InterPro"/>
</dbReference>
<dbReference type="GO" id="GO:0005886">
    <property type="term" value="C:plasma membrane"/>
    <property type="evidence" value="ECO:0007669"/>
    <property type="project" value="TreeGrafter"/>
</dbReference>
<dbReference type="Pfam" id="PF04075">
    <property type="entry name" value="F420H2_quin_red"/>
    <property type="match status" value="1"/>
</dbReference>
<dbReference type="PANTHER" id="PTHR39428">
    <property type="entry name" value="F420H(2)-DEPENDENT QUINONE REDUCTASE RV1261C"/>
    <property type="match status" value="1"/>
</dbReference>
<comment type="caution">
    <text evidence="3">The sequence shown here is derived from an EMBL/GenBank/DDBJ whole genome shotgun (WGS) entry which is preliminary data.</text>
</comment>